<evidence type="ECO:0000313" key="3">
    <source>
        <dbReference type="EMBL" id="GIJ60429.1"/>
    </source>
</evidence>
<protein>
    <submittedName>
        <fullName evidence="3">Uncharacterized protein</fullName>
    </submittedName>
</protein>
<dbReference type="RefSeq" id="WP_204004719.1">
    <property type="nucleotide sequence ID" value="NZ_BOPG01000054.1"/>
</dbReference>
<feature type="region of interest" description="Disordered" evidence="1">
    <location>
        <begin position="67"/>
        <end position="95"/>
    </location>
</feature>
<sequence>MLEHEERLATVLRTVSDDVRTRPTLVADVRRGALRRRRRNRILGGAAVAVGAALVASAVAAGGLRSVAGPETGPENNVGTGGPSPSASTAPPVPVNCRVEKLPVPAGHPRSRVTGGDPGGRFLVGRAYASTGYTDRHPLLVWDGDRMTTVDMPGSDESFDDVNGSGVAVGFSFGTGDRTTAYVYRDGRLAVLRPPAGDVGAGVAATAVGEDGTIAGSIGDVGRYQPVVWRDAGAPAQPLPLPDGHLSGRVNDVDTDGTVLGTVSGPGSPGHEPGDRGYVWTPDGTGRLLPLPQIDGRPAQSLWVSTIHRGIVFGRAVTRDDKMMRSYPLLFDLRTERFTMLDHAFGLVGNSLGWMVQEGDRMAVAAPAGRAELPPLTPSAARAGEGVAAMSADGLVIGGHSNDANGEAQAVRWRCATRA</sequence>
<evidence type="ECO:0000256" key="2">
    <source>
        <dbReference type="SAM" id="Phobius"/>
    </source>
</evidence>
<keyword evidence="2" id="KW-0472">Membrane</keyword>
<evidence type="ECO:0000313" key="4">
    <source>
        <dbReference type="Proteomes" id="UP000612585"/>
    </source>
</evidence>
<gene>
    <name evidence="3" type="ORF">Vau01_079450</name>
</gene>
<reference evidence="3" key="1">
    <citation type="submission" date="2021-01" db="EMBL/GenBank/DDBJ databases">
        <title>Whole genome shotgun sequence of Virgisporangium aurantiacum NBRC 16421.</title>
        <authorList>
            <person name="Komaki H."/>
            <person name="Tamura T."/>
        </authorList>
    </citation>
    <scope>NUCLEOTIDE SEQUENCE</scope>
    <source>
        <strain evidence="3">NBRC 16421</strain>
    </source>
</reference>
<comment type="caution">
    <text evidence="3">The sequence shown here is derived from an EMBL/GenBank/DDBJ whole genome shotgun (WGS) entry which is preliminary data.</text>
</comment>
<keyword evidence="2" id="KW-0812">Transmembrane</keyword>
<evidence type="ECO:0000256" key="1">
    <source>
        <dbReference type="SAM" id="MobiDB-lite"/>
    </source>
</evidence>
<name>A0A8J4E3V4_9ACTN</name>
<organism evidence="3 4">
    <name type="scientific">Virgisporangium aurantiacum</name>
    <dbReference type="NCBI Taxonomy" id="175570"/>
    <lineage>
        <taxon>Bacteria</taxon>
        <taxon>Bacillati</taxon>
        <taxon>Actinomycetota</taxon>
        <taxon>Actinomycetes</taxon>
        <taxon>Micromonosporales</taxon>
        <taxon>Micromonosporaceae</taxon>
        <taxon>Virgisporangium</taxon>
    </lineage>
</organism>
<keyword evidence="2" id="KW-1133">Transmembrane helix</keyword>
<dbReference type="EMBL" id="BOPG01000054">
    <property type="protein sequence ID" value="GIJ60429.1"/>
    <property type="molecule type" value="Genomic_DNA"/>
</dbReference>
<dbReference type="Proteomes" id="UP000612585">
    <property type="component" value="Unassembled WGS sequence"/>
</dbReference>
<feature type="transmembrane region" description="Helical" evidence="2">
    <location>
        <begin position="42"/>
        <end position="64"/>
    </location>
</feature>
<keyword evidence="4" id="KW-1185">Reference proteome</keyword>
<dbReference type="AlphaFoldDB" id="A0A8J4E3V4"/>
<proteinExistence type="predicted"/>
<accession>A0A8J4E3V4</accession>